<keyword evidence="3" id="KW-1003">Cell membrane</keyword>
<keyword evidence="9" id="KW-1185">Reference proteome</keyword>
<organism evidence="8 9">
    <name type="scientific">Pseudolysobacter antarcticus</name>
    <dbReference type="NCBI Taxonomy" id="2511995"/>
    <lineage>
        <taxon>Bacteria</taxon>
        <taxon>Pseudomonadati</taxon>
        <taxon>Pseudomonadota</taxon>
        <taxon>Gammaproteobacteria</taxon>
        <taxon>Lysobacterales</taxon>
        <taxon>Rhodanobacteraceae</taxon>
        <taxon>Pseudolysobacter</taxon>
    </lineage>
</organism>
<dbReference type="KEGG" id="xbc:ELE36_15235"/>
<evidence type="ECO:0000256" key="6">
    <source>
        <dbReference type="ARBA" id="ARBA00023136"/>
    </source>
</evidence>
<evidence type="ECO:0000256" key="4">
    <source>
        <dbReference type="ARBA" id="ARBA00022692"/>
    </source>
</evidence>
<evidence type="ECO:0000313" key="8">
    <source>
        <dbReference type="EMBL" id="QBB71600.1"/>
    </source>
</evidence>
<evidence type="ECO:0000256" key="1">
    <source>
        <dbReference type="ARBA" id="ARBA00004651"/>
    </source>
</evidence>
<dbReference type="GO" id="GO:0005886">
    <property type="term" value="C:plasma membrane"/>
    <property type="evidence" value="ECO:0007669"/>
    <property type="project" value="UniProtKB-SubCell"/>
</dbReference>
<dbReference type="AlphaFoldDB" id="A0A411HMF3"/>
<feature type="transmembrane region" description="Helical" evidence="7">
    <location>
        <begin position="76"/>
        <end position="98"/>
    </location>
</feature>
<keyword evidence="4 7" id="KW-0812">Transmembrane</keyword>
<evidence type="ECO:0000256" key="2">
    <source>
        <dbReference type="ARBA" id="ARBA00005779"/>
    </source>
</evidence>
<keyword evidence="5 7" id="KW-1133">Transmembrane helix</keyword>
<dbReference type="Pfam" id="PF03994">
    <property type="entry name" value="DUF350"/>
    <property type="match status" value="1"/>
</dbReference>
<accession>A0A411HMF3</accession>
<feature type="transmembrane region" description="Helical" evidence="7">
    <location>
        <begin position="110"/>
        <end position="130"/>
    </location>
</feature>
<evidence type="ECO:0000256" key="3">
    <source>
        <dbReference type="ARBA" id="ARBA00022475"/>
    </source>
</evidence>
<dbReference type="Proteomes" id="UP000291562">
    <property type="component" value="Chromosome"/>
</dbReference>
<name>A0A411HMF3_9GAMM</name>
<comment type="subcellular location">
    <subcellularLocation>
        <location evidence="1">Cell membrane</location>
        <topology evidence="1">Multi-pass membrane protein</topology>
    </subcellularLocation>
</comment>
<keyword evidence="6 7" id="KW-0472">Membrane</keyword>
<dbReference type="InterPro" id="IPR007140">
    <property type="entry name" value="DUF350"/>
</dbReference>
<dbReference type="OrthoDB" id="5573330at2"/>
<dbReference type="PANTHER" id="PTHR40043:SF1">
    <property type="entry name" value="UPF0719 INNER MEMBRANE PROTEIN YJFL"/>
    <property type="match status" value="1"/>
</dbReference>
<sequence>MHEYLSTLPNFLMYLGLSVVLLGVFMGLYLVITPQHELRLIHQGNISASVVLTGTLLGFALPVASAMAHSVALLDLALWGAVAGVVQLLTYLVLRLLIPDLRQQIETDRVSVAILLAGLTLCMGLLNAAAMT</sequence>
<evidence type="ECO:0000313" key="9">
    <source>
        <dbReference type="Proteomes" id="UP000291562"/>
    </source>
</evidence>
<protein>
    <submittedName>
        <fullName evidence="8">DUF350 domain-containing protein</fullName>
    </submittedName>
</protein>
<gene>
    <name evidence="8" type="ORF">ELE36_15235</name>
</gene>
<dbReference type="EMBL" id="CP035704">
    <property type="protein sequence ID" value="QBB71600.1"/>
    <property type="molecule type" value="Genomic_DNA"/>
</dbReference>
<dbReference type="PANTHER" id="PTHR40043">
    <property type="entry name" value="UPF0719 INNER MEMBRANE PROTEIN YJFL"/>
    <property type="match status" value="1"/>
</dbReference>
<dbReference type="RefSeq" id="WP_129834760.1">
    <property type="nucleotide sequence ID" value="NZ_CP035704.1"/>
</dbReference>
<evidence type="ECO:0000256" key="5">
    <source>
        <dbReference type="ARBA" id="ARBA00022989"/>
    </source>
</evidence>
<feature type="transmembrane region" description="Helical" evidence="7">
    <location>
        <begin position="44"/>
        <end position="64"/>
    </location>
</feature>
<proteinExistence type="inferred from homology"/>
<feature type="transmembrane region" description="Helical" evidence="7">
    <location>
        <begin position="12"/>
        <end position="32"/>
    </location>
</feature>
<reference evidence="8 9" key="1">
    <citation type="submission" date="2019-01" db="EMBL/GenBank/DDBJ databases">
        <title>Pseudolysobacter antarctica gen. nov., sp. nov., isolated from Fildes Peninsula, Antarctica.</title>
        <authorList>
            <person name="Wei Z."/>
            <person name="Peng F."/>
        </authorList>
    </citation>
    <scope>NUCLEOTIDE SEQUENCE [LARGE SCALE GENOMIC DNA]</scope>
    <source>
        <strain evidence="8 9">AQ6-296</strain>
    </source>
</reference>
<evidence type="ECO:0000256" key="7">
    <source>
        <dbReference type="SAM" id="Phobius"/>
    </source>
</evidence>
<comment type="similarity">
    <text evidence="2">Belongs to the UPF0719 family.</text>
</comment>